<comment type="caution">
    <text evidence="4">The sequence shown here is derived from an EMBL/GenBank/DDBJ whole genome shotgun (WGS) entry which is preliminary data.</text>
</comment>
<gene>
    <name evidence="4" type="ORF">EK21DRAFT_70076</name>
</gene>
<evidence type="ECO:0000313" key="4">
    <source>
        <dbReference type="EMBL" id="KAF2028364.1"/>
    </source>
</evidence>
<accession>A0A9P4LLV4</accession>
<dbReference type="PANTHER" id="PTHR47939:SF5">
    <property type="entry name" value="PENTACOTRIPEPTIDE-REPEAT REGION OF PRORP DOMAIN-CONTAINING PROTEIN"/>
    <property type="match status" value="1"/>
</dbReference>
<feature type="repeat" description="PPR" evidence="2">
    <location>
        <begin position="440"/>
        <end position="474"/>
    </location>
</feature>
<sequence length="589" mass="66784">MPPRLVANDALWRCLCPGIFRNVSVSTAGRPAAASALRRRLNRPKFHPLRVHDYSTATSSYSDALFSQPNAPTFRSSQLLRAHQSPRDKPPLAQLPTHILYEHLRNAGAKGHFDEVFSICRVLVKDRGEPPNKDMYTAILHSFVSASNGTAGKVRKVLEDMGFWADAGSGLHGGHTKIELDARGCECVLEVLAVHPDYLLRTEILEYMKSRWFALSDRGHNFLIAGLLRERHFEQALEMLDDMARRKTRIENWLFDKALWTLLEFGEVEEAFYVLGLRDGVWNTQVEPGYLKPGTGACHAVLALAARFGDVHLATDVFRVLTERGTVFTTHHYELLITTYLNAKDLSAALSVLLIMGDANLKVNIGTCQPLYWYLRREKAAEISRSMAAFNMLQNFEAFGCKVPTAAINACMQASIVLDRFEEAIEIYKALHTVSKSGPDTQTFNVLFQGCHKNNRKELAMFFANEMIQLDLKPDRLTYDRLILVCLQADDLEDALLYYEEMRSLRAKLGSAEMMRPRRGTWEELIVRCAKVGDERAVAMLKEYKHWQEEPRLAVERAVKERFQVAPSETGRADEAVFEETRPKYAAKI</sequence>
<evidence type="ECO:0000256" key="1">
    <source>
        <dbReference type="ARBA" id="ARBA00022737"/>
    </source>
</evidence>
<reference evidence="4" key="1">
    <citation type="journal article" date="2020" name="Stud. Mycol.">
        <title>101 Dothideomycetes genomes: a test case for predicting lifestyles and emergence of pathogens.</title>
        <authorList>
            <person name="Haridas S."/>
            <person name="Albert R."/>
            <person name="Binder M."/>
            <person name="Bloem J."/>
            <person name="Labutti K."/>
            <person name="Salamov A."/>
            <person name="Andreopoulos B."/>
            <person name="Baker S."/>
            <person name="Barry K."/>
            <person name="Bills G."/>
            <person name="Bluhm B."/>
            <person name="Cannon C."/>
            <person name="Castanera R."/>
            <person name="Culley D."/>
            <person name="Daum C."/>
            <person name="Ezra D."/>
            <person name="Gonzalez J."/>
            <person name="Henrissat B."/>
            <person name="Kuo A."/>
            <person name="Liang C."/>
            <person name="Lipzen A."/>
            <person name="Lutzoni F."/>
            <person name="Magnuson J."/>
            <person name="Mondo S."/>
            <person name="Nolan M."/>
            <person name="Ohm R."/>
            <person name="Pangilinan J."/>
            <person name="Park H.-J."/>
            <person name="Ramirez L."/>
            <person name="Alfaro M."/>
            <person name="Sun H."/>
            <person name="Tritt A."/>
            <person name="Yoshinaga Y."/>
            <person name="Zwiers L.-H."/>
            <person name="Turgeon B."/>
            <person name="Goodwin S."/>
            <person name="Spatafora J."/>
            <person name="Crous P."/>
            <person name="Grigoriev I."/>
        </authorList>
    </citation>
    <scope>NUCLEOTIDE SEQUENCE</scope>
    <source>
        <strain evidence="4">CBS 110217</strain>
    </source>
</reference>
<keyword evidence="1" id="KW-0677">Repeat</keyword>
<proteinExistence type="predicted"/>
<organism evidence="4 5">
    <name type="scientific">Setomelanomma holmii</name>
    <dbReference type="NCBI Taxonomy" id="210430"/>
    <lineage>
        <taxon>Eukaryota</taxon>
        <taxon>Fungi</taxon>
        <taxon>Dikarya</taxon>
        <taxon>Ascomycota</taxon>
        <taxon>Pezizomycotina</taxon>
        <taxon>Dothideomycetes</taxon>
        <taxon>Pleosporomycetidae</taxon>
        <taxon>Pleosporales</taxon>
        <taxon>Pleosporineae</taxon>
        <taxon>Phaeosphaeriaceae</taxon>
        <taxon>Setomelanomma</taxon>
    </lineage>
</organism>
<dbReference type="InterPro" id="IPR050667">
    <property type="entry name" value="PPR-containing_protein"/>
</dbReference>
<dbReference type="NCBIfam" id="TIGR00756">
    <property type="entry name" value="PPR"/>
    <property type="match status" value="1"/>
</dbReference>
<evidence type="ECO:0000313" key="5">
    <source>
        <dbReference type="Proteomes" id="UP000799777"/>
    </source>
</evidence>
<protein>
    <recommendedName>
        <fullName evidence="3">Pentatricopeptide repeat-containing protein-mitochondrial domain-containing protein</fullName>
    </recommendedName>
</protein>
<feature type="domain" description="Pentatricopeptide repeat-containing protein-mitochondrial" evidence="3">
    <location>
        <begin position="296"/>
        <end position="430"/>
    </location>
</feature>
<dbReference type="PANTHER" id="PTHR47939">
    <property type="entry name" value="MEMBRANE-ASSOCIATED SALT-INDUCIBLE PROTEIN-LIKE"/>
    <property type="match status" value="1"/>
</dbReference>
<dbReference type="OrthoDB" id="747253at2759"/>
<dbReference type="PROSITE" id="PS51375">
    <property type="entry name" value="PPR"/>
    <property type="match status" value="1"/>
</dbReference>
<evidence type="ECO:0000256" key="2">
    <source>
        <dbReference type="PROSITE-ProRule" id="PRU00708"/>
    </source>
</evidence>
<dbReference type="InterPro" id="IPR057027">
    <property type="entry name" value="TPR_mt"/>
</dbReference>
<evidence type="ECO:0000259" key="3">
    <source>
        <dbReference type="Pfam" id="PF23276"/>
    </source>
</evidence>
<dbReference type="Pfam" id="PF01535">
    <property type="entry name" value="PPR"/>
    <property type="match status" value="2"/>
</dbReference>
<dbReference type="AlphaFoldDB" id="A0A9P4LLV4"/>
<keyword evidence="5" id="KW-1185">Reference proteome</keyword>
<name>A0A9P4LLV4_9PLEO</name>
<dbReference type="EMBL" id="ML978214">
    <property type="protein sequence ID" value="KAF2028364.1"/>
    <property type="molecule type" value="Genomic_DNA"/>
</dbReference>
<dbReference type="Gene3D" id="1.25.40.10">
    <property type="entry name" value="Tetratricopeptide repeat domain"/>
    <property type="match status" value="2"/>
</dbReference>
<dbReference type="Proteomes" id="UP000799777">
    <property type="component" value="Unassembled WGS sequence"/>
</dbReference>
<dbReference type="InterPro" id="IPR011990">
    <property type="entry name" value="TPR-like_helical_dom_sf"/>
</dbReference>
<dbReference type="Pfam" id="PF23276">
    <property type="entry name" value="TPR_24"/>
    <property type="match status" value="1"/>
</dbReference>
<dbReference type="InterPro" id="IPR002885">
    <property type="entry name" value="PPR_rpt"/>
</dbReference>